<comment type="caution">
    <text evidence="8">The sequence shown here is derived from an EMBL/GenBank/DDBJ whole genome shotgun (WGS) entry which is preliminary data.</text>
</comment>
<dbReference type="SUPFAM" id="SSF63862">
    <property type="entry name" value="Thiamin pyrophosphokinase, substrate-binding domain"/>
    <property type="match status" value="1"/>
</dbReference>
<sequence>MLSDRFLTSVGGSQSRLVLLILNYRLPPVTLALWKHAQLRVVADGGANRLYDTVSKWSCQSVPKLNPADAVPDIIKGDLDSIRPEVLEFYRHLGSRIVDLSDDQDTTDLQKCIDCALHQLKEDPSQLDGASILAVGALGGRMDHVLSSLNTLYRHEGRKILLCGDGNLVRLLPAGRSRLTPDRATEGPACGLVNLGTPATASSTGLKWNLDNTRLEVAGLQSTSNIIVSDEVIVDTDRPLLWMTEFHDPVQLPETQSSTNGQLE</sequence>
<dbReference type="PANTHER" id="PTHR13622">
    <property type="entry name" value="THIAMIN PYROPHOSPHOKINASE"/>
    <property type="match status" value="1"/>
</dbReference>
<dbReference type="EMBL" id="JALJOT010000008">
    <property type="protein sequence ID" value="KAK9908280.1"/>
    <property type="molecule type" value="Genomic_DNA"/>
</dbReference>
<accession>A0ABR2YNU7</accession>
<protein>
    <recommendedName>
        <fullName evidence="1">thiamine diphosphokinase</fullName>
        <ecNumber evidence="1">2.7.6.2</ecNumber>
    </recommendedName>
</protein>
<reference evidence="8 9" key="1">
    <citation type="journal article" date="2024" name="Nat. Commun.">
        <title>Phylogenomics reveals the evolutionary origins of lichenization in chlorophyte algae.</title>
        <authorList>
            <person name="Puginier C."/>
            <person name="Libourel C."/>
            <person name="Otte J."/>
            <person name="Skaloud P."/>
            <person name="Haon M."/>
            <person name="Grisel S."/>
            <person name="Petersen M."/>
            <person name="Berrin J.G."/>
            <person name="Delaux P.M."/>
            <person name="Dal Grande F."/>
            <person name="Keller J."/>
        </authorList>
    </citation>
    <scope>NUCLEOTIDE SEQUENCE [LARGE SCALE GENOMIC DNA]</scope>
    <source>
        <strain evidence="8 9">SAG 216-7</strain>
    </source>
</reference>
<dbReference type="Proteomes" id="UP001491310">
    <property type="component" value="Unassembled WGS sequence"/>
</dbReference>
<dbReference type="NCBIfam" id="TIGR01378">
    <property type="entry name" value="thi_PPkinase"/>
    <property type="match status" value="1"/>
</dbReference>
<keyword evidence="5" id="KW-0067">ATP-binding</keyword>
<dbReference type="Pfam" id="PF04263">
    <property type="entry name" value="TPK_catalytic"/>
    <property type="match status" value="1"/>
</dbReference>
<organism evidence="8 9">
    <name type="scientific">Coccomyxa subellipsoidea</name>
    <dbReference type="NCBI Taxonomy" id="248742"/>
    <lineage>
        <taxon>Eukaryota</taxon>
        <taxon>Viridiplantae</taxon>
        <taxon>Chlorophyta</taxon>
        <taxon>core chlorophytes</taxon>
        <taxon>Trebouxiophyceae</taxon>
        <taxon>Trebouxiophyceae incertae sedis</taxon>
        <taxon>Coccomyxaceae</taxon>
        <taxon>Coccomyxa</taxon>
    </lineage>
</organism>
<evidence type="ECO:0000256" key="1">
    <source>
        <dbReference type="ARBA" id="ARBA00013245"/>
    </source>
</evidence>
<dbReference type="InterPro" id="IPR036371">
    <property type="entry name" value="TPK_B1-bd_sf"/>
</dbReference>
<dbReference type="InterPro" id="IPR007373">
    <property type="entry name" value="Thiamin_PyroPKinase_B1-bd"/>
</dbReference>
<dbReference type="SMART" id="SM00983">
    <property type="entry name" value="TPK_B1_binding"/>
    <property type="match status" value="1"/>
</dbReference>
<keyword evidence="3" id="KW-0547">Nucleotide-binding</keyword>
<dbReference type="InterPro" id="IPR006282">
    <property type="entry name" value="Thi_PPkinase"/>
</dbReference>
<evidence type="ECO:0000256" key="4">
    <source>
        <dbReference type="ARBA" id="ARBA00022777"/>
    </source>
</evidence>
<dbReference type="InterPro" id="IPR007371">
    <property type="entry name" value="TPK_catalytic"/>
</dbReference>
<keyword evidence="4" id="KW-0418">Kinase</keyword>
<dbReference type="Pfam" id="PF04265">
    <property type="entry name" value="TPK_B1_binding"/>
    <property type="match status" value="1"/>
</dbReference>
<evidence type="ECO:0000259" key="7">
    <source>
        <dbReference type="SMART" id="SM00983"/>
    </source>
</evidence>
<dbReference type="SUPFAM" id="SSF63999">
    <property type="entry name" value="Thiamin pyrophosphokinase, catalytic domain"/>
    <property type="match status" value="1"/>
</dbReference>
<comment type="function">
    <text evidence="6">Catalyzes the phosphorylation of thiamine to thiamine pyrophosphate (TPP). TPP is an active cofactor for enzymes involved in glycolysis and energy production. Plant leaves require high levels of TPP for photosynthesis and carbohydrate metabolism.</text>
</comment>
<keyword evidence="2" id="KW-0808">Transferase</keyword>
<evidence type="ECO:0000256" key="3">
    <source>
        <dbReference type="ARBA" id="ARBA00022741"/>
    </source>
</evidence>
<dbReference type="InterPro" id="IPR036759">
    <property type="entry name" value="TPK_catalytic_sf"/>
</dbReference>
<dbReference type="CDD" id="cd07995">
    <property type="entry name" value="TPK"/>
    <property type="match status" value="1"/>
</dbReference>
<gene>
    <name evidence="8" type="ORF">WJX75_005415</name>
</gene>
<dbReference type="EC" id="2.7.6.2" evidence="1"/>
<evidence type="ECO:0000313" key="9">
    <source>
        <dbReference type="Proteomes" id="UP001491310"/>
    </source>
</evidence>
<evidence type="ECO:0000256" key="5">
    <source>
        <dbReference type="ARBA" id="ARBA00022840"/>
    </source>
</evidence>
<evidence type="ECO:0000256" key="2">
    <source>
        <dbReference type="ARBA" id="ARBA00022679"/>
    </source>
</evidence>
<evidence type="ECO:0000256" key="6">
    <source>
        <dbReference type="ARBA" id="ARBA00025120"/>
    </source>
</evidence>
<dbReference type="Gene3D" id="3.40.50.10240">
    <property type="entry name" value="Thiamin pyrophosphokinase, catalytic domain"/>
    <property type="match status" value="1"/>
</dbReference>
<evidence type="ECO:0000313" key="8">
    <source>
        <dbReference type="EMBL" id="KAK9908280.1"/>
    </source>
</evidence>
<dbReference type="PANTHER" id="PTHR13622:SF8">
    <property type="entry name" value="THIAMIN PYROPHOSPHOKINASE 1"/>
    <property type="match status" value="1"/>
</dbReference>
<proteinExistence type="predicted"/>
<keyword evidence="9" id="KW-1185">Reference proteome</keyword>
<name>A0ABR2YNU7_9CHLO</name>
<feature type="domain" description="Thiamin pyrophosphokinase thiamin-binding" evidence="7">
    <location>
        <begin position="175"/>
        <end position="240"/>
    </location>
</feature>